<feature type="compositionally biased region" description="Polar residues" evidence="1">
    <location>
        <begin position="587"/>
        <end position="602"/>
    </location>
</feature>
<organism evidence="3 4">
    <name type="scientific">Streptomyces leeuwenhoekii</name>
    <dbReference type="NCBI Taxonomy" id="1437453"/>
    <lineage>
        <taxon>Bacteria</taxon>
        <taxon>Bacillati</taxon>
        <taxon>Actinomycetota</taxon>
        <taxon>Actinomycetes</taxon>
        <taxon>Kitasatosporales</taxon>
        <taxon>Streptomycetaceae</taxon>
        <taxon>Streptomyces</taxon>
    </lineage>
</organism>
<feature type="transmembrane region" description="Helical" evidence="2">
    <location>
        <begin position="490"/>
        <end position="511"/>
    </location>
</feature>
<reference evidence="3 4" key="1">
    <citation type="submission" date="2015-06" db="EMBL/GenBank/DDBJ databases">
        <title>Draft genome sequence of Streptomyces leeuwenhoekii C58, which produces the novel lasso peptide, chaxapeptin.</title>
        <authorList>
            <person name="Yi Y."/>
            <person name="Hai D."/>
            <person name="Jaspars M."/>
            <person name="Sheng H."/>
            <person name="Rateb M.E."/>
            <person name="Bull A."/>
            <person name="Goodfellow M."/>
            <person name="Asenjo J.A."/>
            <person name="Ebel R."/>
        </authorList>
    </citation>
    <scope>NUCLEOTIDE SEQUENCE [LARGE SCALE GENOMIC DNA]</scope>
    <source>
        <strain evidence="3 4">C58</strain>
    </source>
</reference>
<evidence type="ECO:0000256" key="2">
    <source>
        <dbReference type="SAM" id="Phobius"/>
    </source>
</evidence>
<gene>
    <name evidence="3" type="ORF">ACH49_26140</name>
</gene>
<protein>
    <submittedName>
        <fullName evidence="3">Uncharacterized protein</fullName>
    </submittedName>
</protein>
<name>A0ABR5HS98_STRLW</name>
<proteinExistence type="predicted"/>
<sequence length="608" mass="67879">MTTGGVMEDRSEAASALDRLTERLDSVGAEQVRHGGRLNAFEDDLRGVHKNVVRLRGDVTEVRQEVSGLESAVSDTRKVLDAFIEQYSRDREVARAQAELARLTTVFHAEFAQRKQTRALARGLVHTLTAQAVRRKVVNTITVRSCVEERMLLEPTYWLAPAIMAVAANFRDETEQGERAQAHACTLDAAKANLFFALTSSRLGNEAEAAAWMDTYLQSLDPEELGQDFCVVLDAIANHELGEKALSYTRQAMVGWNQSTSRMPGTAQWSTRLRTMRREIADDEYTALRETCAAQWETLQYGWALATVPGRTLAYLQRQFPDGPDGPDRPVSDGRHVETALERLINQLEPDEAHLHEQMRRLERIVEHDGDLEAAAQAHEPLMGPEAEPVPFIELLDQAVFAPDTTPLGPAARRMALRAIWPTLETAAARAVTESQRRLPRHITLTVAGYSWALPTNSRRSIDPDPILADLAARLEQQTQARSDAVVRRWPRVCGVLLFGAATGALVVPFVDGVTRGLFFLLILAAAAWVLWEICGLPIRKRHVRERGDQLRHEAVTTLAQALQQQDEFFTAWHENMRDLAPLTRWAGTSNSPDQQQRNRTSMEGEGG</sequence>
<keyword evidence="4" id="KW-1185">Reference proteome</keyword>
<keyword evidence="2" id="KW-0472">Membrane</keyword>
<comment type="caution">
    <text evidence="3">The sequence shown here is derived from an EMBL/GenBank/DDBJ whole genome shotgun (WGS) entry which is preliminary data.</text>
</comment>
<dbReference type="EMBL" id="LFEH01000144">
    <property type="protein sequence ID" value="KMS69599.1"/>
    <property type="molecule type" value="Genomic_DNA"/>
</dbReference>
<evidence type="ECO:0000313" key="3">
    <source>
        <dbReference type="EMBL" id="KMS69599.1"/>
    </source>
</evidence>
<evidence type="ECO:0000256" key="1">
    <source>
        <dbReference type="SAM" id="MobiDB-lite"/>
    </source>
</evidence>
<keyword evidence="2" id="KW-1133">Transmembrane helix</keyword>
<keyword evidence="2" id="KW-0812">Transmembrane</keyword>
<accession>A0ABR5HS98</accession>
<feature type="transmembrane region" description="Helical" evidence="2">
    <location>
        <begin position="517"/>
        <end position="537"/>
    </location>
</feature>
<evidence type="ECO:0000313" key="4">
    <source>
        <dbReference type="Proteomes" id="UP000037274"/>
    </source>
</evidence>
<dbReference type="Proteomes" id="UP000037274">
    <property type="component" value="Unassembled WGS sequence"/>
</dbReference>
<feature type="region of interest" description="Disordered" evidence="1">
    <location>
        <begin position="584"/>
        <end position="608"/>
    </location>
</feature>